<protein>
    <submittedName>
        <fullName evidence="1">16816_t:CDS:1</fullName>
    </submittedName>
</protein>
<keyword evidence="2" id="KW-1185">Reference proteome</keyword>
<dbReference type="Proteomes" id="UP000789525">
    <property type="component" value="Unassembled WGS sequence"/>
</dbReference>
<proteinExistence type="predicted"/>
<dbReference type="EMBL" id="CAJVPT010011378">
    <property type="protein sequence ID" value="CAG8578871.1"/>
    <property type="molecule type" value="Genomic_DNA"/>
</dbReference>
<reference evidence="1" key="1">
    <citation type="submission" date="2021-06" db="EMBL/GenBank/DDBJ databases">
        <authorList>
            <person name="Kallberg Y."/>
            <person name="Tangrot J."/>
            <person name="Rosling A."/>
        </authorList>
    </citation>
    <scope>NUCLEOTIDE SEQUENCE</scope>
    <source>
        <strain evidence="1">CL356</strain>
    </source>
</reference>
<accession>A0ACA9MBI0</accession>
<evidence type="ECO:0000313" key="1">
    <source>
        <dbReference type="EMBL" id="CAG8578871.1"/>
    </source>
</evidence>
<gene>
    <name evidence="1" type="ORF">ACOLOM_LOCUS5890</name>
</gene>
<comment type="caution">
    <text evidence="1">The sequence shown here is derived from an EMBL/GenBank/DDBJ whole genome shotgun (WGS) entry which is preliminary data.</text>
</comment>
<evidence type="ECO:0000313" key="2">
    <source>
        <dbReference type="Proteomes" id="UP000789525"/>
    </source>
</evidence>
<organism evidence="1 2">
    <name type="scientific">Acaulospora colombiana</name>
    <dbReference type="NCBI Taxonomy" id="27376"/>
    <lineage>
        <taxon>Eukaryota</taxon>
        <taxon>Fungi</taxon>
        <taxon>Fungi incertae sedis</taxon>
        <taxon>Mucoromycota</taxon>
        <taxon>Glomeromycotina</taxon>
        <taxon>Glomeromycetes</taxon>
        <taxon>Diversisporales</taxon>
        <taxon>Acaulosporaceae</taxon>
        <taxon>Acaulospora</taxon>
    </lineage>
</organism>
<sequence>MASYPRVNRQITVERCEKFISESFFTDVNLRSSLYVKRTGSEKYIQLLVYKVPSLKRISFEEAVKGNYEPAKRGDTFGPSWSTHWFHVHVTIPEDWKHEEVQFVWDANNEGMEVIAAESNMSLRVAPRVARNLNSILRWLVMVELTVPNQRAWKLFYDFEIILEMAKEIPHDTMRSAQALHTANSIVNAFRPNDESSIDEALDISREFLKHKNGNTQLRLTAVGNCHIDTAWLWPFDETKRKVARSWSTQIGLMELYPDYKFVCSQAQQFEWLKIYYPELFKKVQEKSADGQFLPIGGTWVEMDCNLPSGEAFCRQFLFGPGELIRSVRNHKDKELSDEALLLFGNGDGGGGPLASMIERLHRLRDVDGLAKVDMGSADDFYERLERNSSELVSWKGELYFELHRGTYTSHGRIKRYNRKSELLLRDVEILSTFASHVEQGNGAYPKETLEELWKYVLLNQFHDVLPGSSIEMVYDDAYKFYEDVEKRGIELREKALGILLGKPSSTPCAEEGLLVFNTLGWSRTEVVEVPVSPGLGPFAQYATDQKSGYVLVKDTAGLGIQSVDVGISDITSPAT</sequence>
<name>A0ACA9MBI0_9GLOM</name>
<feature type="non-terminal residue" evidence="1">
    <location>
        <position position="576"/>
    </location>
</feature>